<keyword evidence="3 8" id="KW-1133">Transmembrane helix</keyword>
<dbReference type="CDD" id="cd06186">
    <property type="entry name" value="NOX_Duox_like_FAD_NADP"/>
    <property type="match status" value="1"/>
</dbReference>
<evidence type="ECO:0000256" key="4">
    <source>
        <dbReference type="ARBA" id="ARBA00023002"/>
    </source>
</evidence>
<dbReference type="GO" id="GO:0005886">
    <property type="term" value="C:plasma membrane"/>
    <property type="evidence" value="ECO:0007669"/>
    <property type="project" value="TreeGrafter"/>
</dbReference>
<feature type="transmembrane region" description="Helical" evidence="8">
    <location>
        <begin position="215"/>
        <end position="238"/>
    </location>
</feature>
<dbReference type="EMBL" id="JADGJQ010000056">
    <property type="protein sequence ID" value="KAJ3175071.1"/>
    <property type="molecule type" value="Genomic_DNA"/>
</dbReference>
<comment type="caution">
    <text evidence="10">The sequence shown here is derived from an EMBL/GenBank/DDBJ whole genome shotgun (WGS) entry which is preliminary data.</text>
</comment>
<dbReference type="InterPro" id="IPR013112">
    <property type="entry name" value="FAD-bd_8"/>
</dbReference>
<dbReference type="InterPro" id="IPR050369">
    <property type="entry name" value="RBOH/FRE"/>
</dbReference>
<evidence type="ECO:0000256" key="5">
    <source>
        <dbReference type="ARBA" id="ARBA00023065"/>
    </source>
</evidence>
<accession>A0AAD5TFC6</accession>
<feature type="region of interest" description="Disordered" evidence="7">
    <location>
        <begin position="1"/>
        <end position="24"/>
    </location>
</feature>
<dbReference type="PANTHER" id="PTHR11972">
    <property type="entry name" value="NADPH OXIDASE"/>
    <property type="match status" value="1"/>
</dbReference>
<dbReference type="Pfam" id="PF01794">
    <property type="entry name" value="Ferric_reduct"/>
    <property type="match status" value="1"/>
</dbReference>
<feature type="transmembrane region" description="Helical" evidence="8">
    <location>
        <begin position="139"/>
        <end position="162"/>
    </location>
</feature>
<evidence type="ECO:0000256" key="1">
    <source>
        <dbReference type="ARBA" id="ARBA00004141"/>
    </source>
</evidence>
<comment type="subcellular location">
    <subcellularLocation>
        <location evidence="1">Membrane</location>
        <topology evidence="1">Multi-pass membrane protein</topology>
    </subcellularLocation>
</comment>
<keyword evidence="5" id="KW-0813">Transport</keyword>
<feature type="compositionally biased region" description="Gly residues" evidence="7">
    <location>
        <begin position="116"/>
        <end position="127"/>
    </location>
</feature>
<dbReference type="InterPro" id="IPR017938">
    <property type="entry name" value="Riboflavin_synthase-like_b-brl"/>
</dbReference>
<evidence type="ECO:0000256" key="3">
    <source>
        <dbReference type="ARBA" id="ARBA00022989"/>
    </source>
</evidence>
<evidence type="ECO:0000256" key="2">
    <source>
        <dbReference type="ARBA" id="ARBA00022692"/>
    </source>
</evidence>
<evidence type="ECO:0000259" key="9">
    <source>
        <dbReference type="PROSITE" id="PS51384"/>
    </source>
</evidence>
<proteinExistence type="predicted"/>
<feature type="region of interest" description="Disordered" evidence="7">
    <location>
        <begin position="101"/>
        <end position="127"/>
    </location>
</feature>
<feature type="compositionally biased region" description="Low complexity" evidence="7">
    <location>
        <begin position="101"/>
        <end position="115"/>
    </location>
</feature>
<feature type="transmembrane region" description="Helical" evidence="8">
    <location>
        <begin position="174"/>
        <end position="195"/>
    </location>
</feature>
<dbReference type="InterPro" id="IPR017927">
    <property type="entry name" value="FAD-bd_FR_type"/>
</dbReference>
<gene>
    <name evidence="10" type="ORF">HDU87_006468</name>
</gene>
<keyword evidence="6 8" id="KW-0472">Membrane</keyword>
<evidence type="ECO:0000256" key="7">
    <source>
        <dbReference type="SAM" id="MobiDB-lite"/>
    </source>
</evidence>
<dbReference type="Gene3D" id="2.40.30.10">
    <property type="entry name" value="Translation factors"/>
    <property type="match status" value="1"/>
</dbReference>
<keyword evidence="2 8" id="KW-0812">Transmembrane</keyword>
<dbReference type="GO" id="GO:0006811">
    <property type="term" value="P:monoatomic ion transport"/>
    <property type="evidence" value="ECO:0007669"/>
    <property type="project" value="UniProtKB-KW"/>
</dbReference>
<dbReference type="Pfam" id="PF08022">
    <property type="entry name" value="FAD_binding_8"/>
    <property type="match status" value="1"/>
</dbReference>
<evidence type="ECO:0000313" key="10">
    <source>
        <dbReference type="EMBL" id="KAJ3175071.1"/>
    </source>
</evidence>
<feature type="transmembrane region" description="Helical" evidence="8">
    <location>
        <begin position="245"/>
        <end position="263"/>
    </location>
</feature>
<evidence type="ECO:0000313" key="11">
    <source>
        <dbReference type="Proteomes" id="UP001212152"/>
    </source>
</evidence>
<protein>
    <recommendedName>
        <fullName evidence="9">FAD-binding FR-type domain-containing protein</fullName>
    </recommendedName>
</protein>
<dbReference type="SFLD" id="SFLDS00052">
    <property type="entry name" value="Ferric_Reductase_Domain"/>
    <property type="match status" value="1"/>
</dbReference>
<dbReference type="PROSITE" id="PS51384">
    <property type="entry name" value="FAD_FR"/>
    <property type="match status" value="1"/>
</dbReference>
<dbReference type="SUPFAM" id="SSF63380">
    <property type="entry name" value="Riboflavin synthase domain-like"/>
    <property type="match status" value="1"/>
</dbReference>
<dbReference type="PANTHER" id="PTHR11972:SF55">
    <property type="entry name" value="FERRIC REDUCTASE"/>
    <property type="match status" value="1"/>
</dbReference>
<dbReference type="GO" id="GO:0016491">
    <property type="term" value="F:oxidoreductase activity"/>
    <property type="evidence" value="ECO:0007669"/>
    <property type="project" value="UniProtKB-KW"/>
</dbReference>
<dbReference type="SFLD" id="SFLDG01168">
    <property type="entry name" value="Ferric_reductase_subgroup_(FRE"/>
    <property type="match status" value="1"/>
</dbReference>
<dbReference type="InterPro" id="IPR039261">
    <property type="entry name" value="FNR_nucleotide-bd"/>
</dbReference>
<name>A0AAD5TFC6_9FUNG</name>
<dbReference type="Gene3D" id="3.40.50.80">
    <property type="entry name" value="Nucleotide-binding domain of ferredoxin-NADP reductase (FNR) module"/>
    <property type="match status" value="1"/>
</dbReference>
<keyword evidence="4" id="KW-0560">Oxidoreductase</keyword>
<keyword evidence="5" id="KW-0406">Ion transport</keyword>
<feature type="transmembrane region" description="Helical" evidence="8">
    <location>
        <begin position="67"/>
        <end position="89"/>
    </location>
</feature>
<dbReference type="SUPFAM" id="SSF52343">
    <property type="entry name" value="Ferredoxin reductase-like, C-terminal NADP-linked domain"/>
    <property type="match status" value="1"/>
</dbReference>
<keyword evidence="11" id="KW-1185">Reference proteome</keyword>
<evidence type="ECO:0000256" key="6">
    <source>
        <dbReference type="ARBA" id="ARBA00023136"/>
    </source>
</evidence>
<dbReference type="Proteomes" id="UP001212152">
    <property type="component" value="Unassembled WGS sequence"/>
</dbReference>
<dbReference type="AlphaFoldDB" id="A0AAD5TFC6"/>
<evidence type="ECO:0000256" key="8">
    <source>
        <dbReference type="SAM" id="Phobius"/>
    </source>
</evidence>
<feature type="domain" description="FAD-binding FR-type" evidence="9">
    <location>
        <begin position="290"/>
        <end position="411"/>
    </location>
</feature>
<organism evidence="10 11">
    <name type="scientific">Geranomyces variabilis</name>
    <dbReference type="NCBI Taxonomy" id="109894"/>
    <lineage>
        <taxon>Eukaryota</taxon>
        <taxon>Fungi</taxon>
        <taxon>Fungi incertae sedis</taxon>
        <taxon>Chytridiomycota</taxon>
        <taxon>Chytridiomycota incertae sedis</taxon>
        <taxon>Chytridiomycetes</taxon>
        <taxon>Spizellomycetales</taxon>
        <taxon>Powellomycetaceae</taxon>
        <taxon>Geranomyces</taxon>
    </lineage>
</organism>
<dbReference type="InterPro" id="IPR013130">
    <property type="entry name" value="Fe3_Rdtase_TM_dom"/>
</dbReference>
<sequence>MSTARPYAKPAEDTFGSTSRLSHAQRAPPPWYVTWTLRRHRYLQPFYRTVPWLSSRRSGRLVTVGQLVFWTVYLGISAAVLAVLLAQYVSSYDGSVAASSTSSATTSSSGLTSTGHGPGGKGGGGDAGHNGAASTLGTFGTLLALFALVPVGRNSILVFLLNLPFERAIAYHRYIAYGAILLIAAHGATYIGLYASKTAYPNGIGSQLWDGGPTGVNFSGLIAWIAMALLAITSLPWIRRHAFEVFYRLHVPLFVVFVAFAAIHEGQAIGILVLGLILYAADVALRVRSTFGTEAKIVAMKVLPGGVVRIEFDKEGFRYKSGQYVFVCIPALSVFEWHPFSLSSSPRREDDDEDNEDGDELMSIHIRVLGNWTAKLARLASATADASTGDPGTSPLPKMLIEGPYGTPTFPMDQYKNLILISGGIGITPLQSIYNGEIISDWKRGRRELRHVIFAWTVREGGAYDYLLDEATQKAHKLESNLGVLPPFHSPMLLKQYEDERHRAEMGRGDSELFRRQPTNEHPIITTEFYLTRGHAAAPTAASQPAAVAPLAQHGGEMLEMADTGANTTSPVWVRSGRPDIDGMFTRMLAQPGGEHRCAVLVCGPESLVNAVKAACVRYTGPAFSFDLHEETFEL</sequence>
<reference evidence="10" key="1">
    <citation type="submission" date="2020-05" db="EMBL/GenBank/DDBJ databases">
        <title>Phylogenomic resolution of chytrid fungi.</title>
        <authorList>
            <person name="Stajich J.E."/>
            <person name="Amses K."/>
            <person name="Simmons R."/>
            <person name="Seto K."/>
            <person name="Myers J."/>
            <person name="Bonds A."/>
            <person name="Quandt C.A."/>
            <person name="Barry K."/>
            <person name="Liu P."/>
            <person name="Grigoriev I."/>
            <person name="Longcore J.E."/>
            <person name="James T.Y."/>
        </authorList>
    </citation>
    <scope>NUCLEOTIDE SEQUENCE</scope>
    <source>
        <strain evidence="10">JEL0379</strain>
    </source>
</reference>